<dbReference type="EMBL" id="LXQA011220939">
    <property type="protein sequence ID" value="MCI89505.1"/>
    <property type="molecule type" value="Genomic_DNA"/>
</dbReference>
<keyword evidence="3" id="KW-1185">Reference proteome</keyword>
<name>A0A392VS31_9FABA</name>
<reference evidence="2 3" key="1">
    <citation type="journal article" date="2018" name="Front. Plant Sci.">
        <title>Red Clover (Trifolium pratense) and Zigzag Clover (T. medium) - A Picture of Genomic Similarities and Differences.</title>
        <authorList>
            <person name="Dluhosova J."/>
            <person name="Istvanek J."/>
            <person name="Nedelnik J."/>
            <person name="Repkova J."/>
        </authorList>
    </citation>
    <scope>NUCLEOTIDE SEQUENCE [LARGE SCALE GENOMIC DNA]</scope>
    <source>
        <strain evidence="3">cv. 10/8</strain>
        <tissue evidence="2">Leaf</tissue>
    </source>
</reference>
<dbReference type="Proteomes" id="UP000265520">
    <property type="component" value="Unassembled WGS sequence"/>
</dbReference>
<comment type="caution">
    <text evidence="2">The sequence shown here is derived from an EMBL/GenBank/DDBJ whole genome shotgun (WGS) entry which is preliminary data.</text>
</comment>
<evidence type="ECO:0000313" key="2">
    <source>
        <dbReference type="EMBL" id="MCI89505.1"/>
    </source>
</evidence>
<keyword evidence="1" id="KW-0732">Signal</keyword>
<dbReference type="AlphaFoldDB" id="A0A392VS31"/>
<protein>
    <submittedName>
        <fullName evidence="2">Uncharacterized protein</fullName>
    </submittedName>
</protein>
<sequence>MIFALSCVALLLPFARCAAQRSEVLTFRGSEVQ</sequence>
<evidence type="ECO:0000256" key="1">
    <source>
        <dbReference type="SAM" id="SignalP"/>
    </source>
</evidence>
<feature type="signal peptide" evidence="1">
    <location>
        <begin position="1"/>
        <end position="19"/>
    </location>
</feature>
<accession>A0A392VS31</accession>
<proteinExistence type="predicted"/>
<evidence type="ECO:0000313" key="3">
    <source>
        <dbReference type="Proteomes" id="UP000265520"/>
    </source>
</evidence>
<organism evidence="2 3">
    <name type="scientific">Trifolium medium</name>
    <dbReference type="NCBI Taxonomy" id="97028"/>
    <lineage>
        <taxon>Eukaryota</taxon>
        <taxon>Viridiplantae</taxon>
        <taxon>Streptophyta</taxon>
        <taxon>Embryophyta</taxon>
        <taxon>Tracheophyta</taxon>
        <taxon>Spermatophyta</taxon>
        <taxon>Magnoliopsida</taxon>
        <taxon>eudicotyledons</taxon>
        <taxon>Gunneridae</taxon>
        <taxon>Pentapetalae</taxon>
        <taxon>rosids</taxon>
        <taxon>fabids</taxon>
        <taxon>Fabales</taxon>
        <taxon>Fabaceae</taxon>
        <taxon>Papilionoideae</taxon>
        <taxon>50 kb inversion clade</taxon>
        <taxon>NPAAA clade</taxon>
        <taxon>Hologalegina</taxon>
        <taxon>IRL clade</taxon>
        <taxon>Trifolieae</taxon>
        <taxon>Trifolium</taxon>
    </lineage>
</organism>
<feature type="non-terminal residue" evidence="2">
    <location>
        <position position="33"/>
    </location>
</feature>
<feature type="chain" id="PRO_5017190966" evidence="1">
    <location>
        <begin position="20"/>
        <end position="33"/>
    </location>
</feature>